<proteinExistence type="predicted"/>
<dbReference type="Proteomes" id="UP000811492">
    <property type="component" value="Unassembled WGS sequence"/>
</dbReference>
<evidence type="ECO:0000256" key="2">
    <source>
        <dbReference type="ARBA" id="ARBA00023015"/>
    </source>
</evidence>
<keyword evidence="2" id="KW-0805">Transcription regulation</keyword>
<evidence type="ECO:0000256" key="4">
    <source>
        <dbReference type="ARBA" id="ARBA00023163"/>
    </source>
</evidence>
<evidence type="ECO:0000313" key="8">
    <source>
        <dbReference type="Proteomes" id="UP000811492"/>
    </source>
</evidence>
<dbReference type="SUPFAM" id="SSF50475">
    <property type="entry name" value="FMN-binding split barrel"/>
    <property type="match status" value="1"/>
</dbReference>
<dbReference type="PANTHER" id="PTHR30466:SF1">
    <property type="entry name" value="FMN REDUCTASE (NADH) RUTF"/>
    <property type="match status" value="1"/>
</dbReference>
<dbReference type="Gene3D" id="1.20.120.530">
    <property type="entry name" value="GntR ligand-binding domain-like"/>
    <property type="match status" value="1"/>
</dbReference>
<dbReference type="InterPro" id="IPR011711">
    <property type="entry name" value="GntR_C"/>
</dbReference>
<dbReference type="InterPro" id="IPR008920">
    <property type="entry name" value="TF_FadR/GntR_C"/>
</dbReference>
<dbReference type="SMART" id="SM00895">
    <property type="entry name" value="FCD"/>
    <property type="match status" value="1"/>
</dbReference>
<keyword evidence="4" id="KW-0804">Transcription</keyword>
<keyword evidence="8" id="KW-1185">Reference proteome</keyword>
<evidence type="ECO:0000313" key="7">
    <source>
        <dbReference type="EMBL" id="MBS3181176.1"/>
    </source>
</evidence>
<dbReference type="SMART" id="SM00903">
    <property type="entry name" value="Flavin_Reduct"/>
    <property type="match status" value="1"/>
</dbReference>
<name>A0ABS5M1V6_9MICO</name>
<dbReference type="Pfam" id="PF01613">
    <property type="entry name" value="Flavin_Reduct"/>
    <property type="match status" value="1"/>
</dbReference>
<comment type="caution">
    <text evidence="7">The sequence shown here is derived from an EMBL/GenBank/DDBJ whole genome shotgun (WGS) entry which is preliminary data.</text>
</comment>
<feature type="domain" description="GntR C-terminal" evidence="5">
    <location>
        <begin position="240"/>
        <end position="365"/>
    </location>
</feature>
<gene>
    <name evidence="7" type="ORF">JSQ98_02995</name>
</gene>
<evidence type="ECO:0000259" key="5">
    <source>
        <dbReference type="SMART" id="SM00895"/>
    </source>
</evidence>
<evidence type="ECO:0000256" key="3">
    <source>
        <dbReference type="ARBA" id="ARBA00023125"/>
    </source>
</evidence>
<dbReference type="Gene3D" id="2.30.110.10">
    <property type="entry name" value="Electron Transport, Fmn-binding Protein, Chain A"/>
    <property type="match status" value="1"/>
</dbReference>
<reference evidence="7 8" key="1">
    <citation type="submission" date="2021-02" db="EMBL/GenBank/DDBJ databases">
        <title>Draft genome and description of Leucobacter sp nov strain Marseille-Q4368.</title>
        <authorList>
            <person name="Boxberger M."/>
            <person name="La Scola B."/>
        </authorList>
    </citation>
    <scope>NUCLEOTIDE SEQUENCE [LARGE SCALE GENOMIC DNA]</scope>
    <source>
        <strain evidence="7 8">Marseille-Q4368</strain>
    </source>
</reference>
<keyword evidence="1" id="KW-0560">Oxidoreductase</keyword>
<dbReference type="InterPro" id="IPR050268">
    <property type="entry name" value="NADH-dep_flavin_reductase"/>
</dbReference>
<dbReference type="InterPro" id="IPR002563">
    <property type="entry name" value="Flavin_Rdtase-like_dom"/>
</dbReference>
<dbReference type="InterPro" id="IPR012349">
    <property type="entry name" value="Split_barrel_FMN-bd"/>
</dbReference>
<dbReference type="Pfam" id="PF07729">
    <property type="entry name" value="FCD"/>
    <property type="match status" value="1"/>
</dbReference>
<dbReference type="PANTHER" id="PTHR30466">
    <property type="entry name" value="FLAVIN REDUCTASE"/>
    <property type="match status" value="1"/>
</dbReference>
<protein>
    <submittedName>
        <fullName evidence="7">Flavin reductase</fullName>
    </submittedName>
</protein>
<dbReference type="EMBL" id="JAFEVO010000001">
    <property type="protein sequence ID" value="MBS3181176.1"/>
    <property type="molecule type" value="Genomic_DNA"/>
</dbReference>
<organism evidence="7 8">
    <name type="scientific">Leucobacter manosquensis</name>
    <dbReference type="NCBI Taxonomy" id="2810611"/>
    <lineage>
        <taxon>Bacteria</taxon>
        <taxon>Bacillati</taxon>
        <taxon>Actinomycetota</taxon>
        <taxon>Actinomycetes</taxon>
        <taxon>Micrococcales</taxon>
        <taxon>Microbacteriaceae</taxon>
        <taxon>Leucobacter</taxon>
    </lineage>
</organism>
<evidence type="ECO:0000259" key="6">
    <source>
        <dbReference type="SMART" id="SM00903"/>
    </source>
</evidence>
<dbReference type="SUPFAM" id="SSF48008">
    <property type="entry name" value="GntR ligand-binding domain-like"/>
    <property type="match status" value="1"/>
</dbReference>
<evidence type="ECO:0000256" key="1">
    <source>
        <dbReference type="ARBA" id="ARBA00023002"/>
    </source>
</evidence>
<keyword evidence="3" id="KW-0238">DNA-binding</keyword>
<accession>A0ABS5M1V6</accession>
<feature type="domain" description="Flavin reductase like" evidence="6">
    <location>
        <begin position="20"/>
        <end position="162"/>
    </location>
</feature>
<sequence length="381" mass="41195">MTQQSSPLTPVNDVAFRSVIGHFASGVTIITTAEGEHLHGTTVSAFSSLSLDPPMVIACLNRSSSTHDALMRTGRFAASILSAQQGELAVRFARPLEDRFAGVTVDFGDADLPLLEGRLAGIECEITETHVGGTHTVFFGRVLTASVEPGEPLTYYRGQFGEFAGARERSALASARRWILQRAVPIGGEIDVELMASDLGISTTAVFNTLVSLSTAGLVARDEEDGTFRVAPLTAESVDELYRTRFAIEIGVVEEYLRNADSTDVDRLVERSRELAALPLDTADELESFLESNLDFHAAVVALSGSRELGERFRQCSVAAAWLPTLNDRLWQQQLGHELLTGYAEALGARDVAAARAVLQRQRDFVRNAARSAISVRGGLM</sequence>